<feature type="transmembrane region" description="Helical" evidence="1">
    <location>
        <begin position="41"/>
        <end position="61"/>
    </location>
</feature>
<evidence type="ECO:0000313" key="3">
    <source>
        <dbReference type="Proteomes" id="UP000284751"/>
    </source>
</evidence>
<dbReference type="Proteomes" id="UP000284751">
    <property type="component" value="Unassembled WGS sequence"/>
</dbReference>
<protein>
    <submittedName>
        <fullName evidence="2">Uncharacterized protein</fullName>
    </submittedName>
</protein>
<gene>
    <name evidence="2" type="ORF">DWY99_06940</name>
</gene>
<proteinExistence type="predicted"/>
<evidence type="ECO:0000313" key="2">
    <source>
        <dbReference type="EMBL" id="RGQ40931.1"/>
    </source>
</evidence>
<keyword evidence="1" id="KW-1133">Transmembrane helix</keyword>
<organism evidence="2 3">
    <name type="scientific">[Clostridium] leptum</name>
    <dbReference type="NCBI Taxonomy" id="1535"/>
    <lineage>
        <taxon>Bacteria</taxon>
        <taxon>Bacillati</taxon>
        <taxon>Bacillota</taxon>
        <taxon>Clostridia</taxon>
        <taxon>Eubacteriales</taxon>
        <taxon>Oscillospiraceae</taxon>
        <taxon>Oscillospiraceae incertae sedis</taxon>
    </lineage>
</organism>
<feature type="transmembrane region" description="Helical" evidence="1">
    <location>
        <begin position="12"/>
        <end position="29"/>
    </location>
</feature>
<accession>A0A412AXR8</accession>
<reference evidence="2 3" key="1">
    <citation type="submission" date="2018-08" db="EMBL/GenBank/DDBJ databases">
        <title>A genome reference for cultivated species of the human gut microbiota.</title>
        <authorList>
            <person name="Zou Y."/>
            <person name="Xue W."/>
            <person name="Luo G."/>
        </authorList>
    </citation>
    <scope>NUCLEOTIDE SEQUENCE [LARGE SCALE GENOMIC DNA]</scope>
    <source>
        <strain evidence="2 3">AF28-26</strain>
    </source>
</reference>
<dbReference type="AlphaFoldDB" id="A0A412AXR8"/>
<keyword evidence="1" id="KW-0812">Transmembrane</keyword>
<comment type="caution">
    <text evidence="2">The sequence shown here is derived from an EMBL/GenBank/DDBJ whole genome shotgun (WGS) entry which is preliminary data.</text>
</comment>
<name>A0A412AXR8_9FIRM</name>
<keyword evidence="1" id="KW-0472">Membrane</keyword>
<sequence>MLEGILQGLFQWIYGMFLDLIAYCANALLRVMTTDLQFWETSVPVAVTLYQIFVAVVGVIAGKLRFPSRESDVCGIWV</sequence>
<dbReference type="EMBL" id="QRTC01000022">
    <property type="protein sequence ID" value="RGQ40931.1"/>
    <property type="molecule type" value="Genomic_DNA"/>
</dbReference>
<evidence type="ECO:0000256" key="1">
    <source>
        <dbReference type="SAM" id="Phobius"/>
    </source>
</evidence>